<reference evidence="4" key="1">
    <citation type="journal article" date="2019" name="Int. J. Syst. Evol. Microbiol.">
        <title>The Global Catalogue of Microorganisms (GCM) 10K type strain sequencing project: providing services to taxonomists for standard genome sequencing and annotation.</title>
        <authorList>
            <consortium name="The Broad Institute Genomics Platform"/>
            <consortium name="The Broad Institute Genome Sequencing Center for Infectious Disease"/>
            <person name="Wu L."/>
            <person name="Ma J."/>
        </authorList>
    </citation>
    <scope>NUCLEOTIDE SEQUENCE [LARGE SCALE GENOMIC DNA]</scope>
    <source>
        <strain evidence="4">JCM 16902</strain>
    </source>
</reference>
<keyword evidence="4" id="KW-1185">Reference proteome</keyword>
<dbReference type="InterPro" id="IPR002477">
    <property type="entry name" value="Peptidoglycan-bd-like"/>
</dbReference>
<feature type="region of interest" description="Disordered" evidence="1">
    <location>
        <begin position="190"/>
        <end position="209"/>
    </location>
</feature>
<dbReference type="PANTHER" id="PTHR30469">
    <property type="entry name" value="MULTIDRUG RESISTANCE PROTEIN MDTA"/>
    <property type="match status" value="1"/>
</dbReference>
<name>A0ABP6ZFR0_9ACTN</name>
<feature type="domain" description="Peptidoglycan binding-like" evidence="2">
    <location>
        <begin position="143"/>
        <end position="177"/>
    </location>
</feature>
<comment type="caution">
    <text evidence="3">The sequence shown here is derived from an EMBL/GenBank/DDBJ whole genome shotgun (WGS) entry which is preliminary data.</text>
</comment>
<dbReference type="InterPro" id="IPR036366">
    <property type="entry name" value="PGBDSf"/>
</dbReference>
<gene>
    <name evidence="3" type="ORF">GCM10022223_25390</name>
</gene>
<dbReference type="InterPro" id="IPR036365">
    <property type="entry name" value="PGBD-like_sf"/>
</dbReference>
<evidence type="ECO:0000259" key="2">
    <source>
        <dbReference type="Pfam" id="PF01471"/>
    </source>
</evidence>
<evidence type="ECO:0000313" key="3">
    <source>
        <dbReference type="EMBL" id="GAA3608305.1"/>
    </source>
</evidence>
<protein>
    <recommendedName>
        <fullName evidence="2">Peptidoglycan binding-like domain-containing protein</fullName>
    </recommendedName>
</protein>
<evidence type="ECO:0000256" key="1">
    <source>
        <dbReference type="SAM" id="MobiDB-lite"/>
    </source>
</evidence>
<feature type="region of interest" description="Disordered" evidence="1">
    <location>
        <begin position="292"/>
        <end position="332"/>
    </location>
</feature>
<dbReference type="Proteomes" id="UP001501074">
    <property type="component" value="Unassembled WGS sequence"/>
</dbReference>
<dbReference type="SUPFAM" id="SSF47090">
    <property type="entry name" value="PGBD-like"/>
    <property type="match status" value="1"/>
</dbReference>
<organism evidence="3 4">
    <name type="scientific">Kineosporia mesophila</name>
    <dbReference type="NCBI Taxonomy" id="566012"/>
    <lineage>
        <taxon>Bacteria</taxon>
        <taxon>Bacillati</taxon>
        <taxon>Actinomycetota</taxon>
        <taxon>Actinomycetes</taxon>
        <taxon>Kineosporiales</taxon>
        <taxon>Kineosporiaceae</taxon>
        <taxon>Kineosporia</taxon>
    </lineage>
</organism>
<sequence>MPDASQQRSVALPWIQRPRLLASLALGWIASLVLAFLIGSQIHASEPATNQSVSVAPTYAVATERSVQQVQTREGVVAGRSVVSVPPPSNADSDASRNVVSDQAVKVGDTVRSGDILAVVSDRPVFLLKLEVPLYRSLHSGDQGEDVAQLQRELSRLGLFNGGVTKIFDVSTMSAVSSLYIRAGLSAQTEPAATQKADQNGKDGGSTKEAPKQLVWLPLGEIYSIEQNQAQVDTAVRRGRVLEGSAPVVKLRIGGLRVSVRIGVDEKSHYKAGTAVVLSAPELSDQTWRGEVTSVGPFDQGSGGDGSELGQVEEDSDSDSSNSGVQAELPGYDVTIRLSSRPQVLTNGRKVQVRPKVATKTKNLAVPLIAIRQDSRGTYVRLAPAGDGQAATELPVTVTSDADGWAALEPTKDLQPGDSVQVTP</sequence>
<proteinExistence type="predicted"/>
<feature type="compositionally biased region" description="Basic and acidic residues" evidence="1">
    <location>
        <begin position="199"/>
        <end position="209"/>
    </location>
</feature>
<accession>A0ABP6ZFR0</accession>
<dbReference type="EMBL" id="BAAAZO010000003">
    <property type="protein sequence ID" value="GAA3608305.1"/>
    <property type="molecule type" value="Genomic_DNA"/>
</dbReference>
<dbReference type="Gene3D" id="1.10.101.10">
    <property type="entry name" value="PGBD-like superfamily/PGBD"/>
    <property type="match status" value="1"/>
</dbReference>
<dbReference type="Pfam" id="PF01471">
    <property type="entry name" value="PG_binding_1"/>
    <property type="match status" value="1"/>
</dbReference>
<dbReference type="RefSeq" id="WP_231483710.1">
    <property type="nucleotide sequence ID" value="NZ_BAAAZO010000003.1"/>
</dbReference>
<evidence type="ECO:0000313" key="4">
    <source>
        <dbReference type="Proteomes" id="UP001501074"/>
    </source>
</evidence>